<feature type="compositionally biased region" description="Basic and acidic residues" evidence="1">
    <location>
        <begin position="430"/>
        <end position="439"/>
    </location>
</feature>
<feature type="region of interest" description="Disordered" evidence="1">
    <location>
        <begin position="253"/>
        <end position="282"/>
    </location>
</feature>
<gene>
    <name evidence="2" type="ORF">Pmar_PMAR026688</name>
</gene>
<dbReference type="EMBL" id="GG686144">
    <property type="protein sequence ID" value="EEQ98964.1"/>
    <property type="molecule type" value="Genomic_DNA"/>
</dbReference>
<feature type="compositionally biased region" description="Basic and acidic residues" evidence="1">
    <location>
        <begin position="396"/>
        <end position="417"/>
    </location>
</feature>
<evidence type="ECO:0000313" key="3">
    <source>
        <dbReference type="Proteomes" id="UP000007800"/>
    </source>
</evidence>
<reference evidence="2 3" key="1">
    <citation type="submission" date="2008-07" db="EMBL/GenBank/DDBJ databases">
        <authorList>
            <person name="El-Sayed N."/>
            <person name="Caler E."/>
            <person name="Inman J."/>
            <person name="Amedeo P."/>
            <person name="Hass B."/>
            <person name="Wortman J."/>
        </authorList>
    </citation>
    <scope>NUCLEOTIDE SEQUENCE [LARGE SCALE GENOMIC DNA]</scope>
    <source>
        <strain evidence="3">ATCC 50983 / TXsc</strain>
    </source>
</reference>
<dbReference type="Proteomes" id="UP000007800">
    <property type="component" value="Unassembled WGS sequence"/>
</dbReference>
<keyword evidence="3" id="KW-1185">Reference proteome</keyword>
<dbReference type="GeneID" id="9063257"/>
<dbReference type="InParanoid" id="C5LWC2"/>
<dbReference type="Gene3D" id="3.80.10.10">
    <property type="entry name" value="Ribonuclease Inhibitor"/>
    <property type="match status" value="1"/>
</dbReference>
<dbReference type="InterPro" id="IPR032675">
    <property type="entry name" value="LRR_dom_sf"/>
</dbReference>
<sequence>MPTRNPRKFKERIYGSDEARDQAVASLQALLQDKLIGKPSTDCEYIVVEGSEATLTSAKTNGKINPEKACEELKRFLESRKGMCVHVHIKLPRCNLNDEEIIGILEVLVTHGKARLSSLESPGNNITDGLCDWLSREVEKSSGKMFSAVKEIDLSYNYLTAVGVGKLVKACPGLGHLDLMRRKGRMPVQQARIRRHQIRVVILRSRREHPWAVLDSPRVTLLLSPNHNCVGGSEQTVADLLDTLKKFLETHKAESAATSGEEPAGQPQTAEAYGSDAKEEQRMTMEEMEANLFNSLRKDDQMVSIHGDRESVEGVTEEVTELITVLAKRVRDEKTSKEAATQAAAEFKAAVLARANAGIHSVGVAKQEPTATEYESSPASPEDLRGDEAVSSNEMNSEKVGMERDRKQTNRLGRNDDAADDFEGSAEFISAKESEAGSM</sequence>
<accession>C5LWC2</accession>
<feature type="region of interest" description="Disordered" evidence="1">
    <location>
        <begin position="364"/>
        <end position="439"/>
    </location>
</feature>
<dbReference type="AlphaFoldDB" id="C5LWC2"/>
<organism evidence="3">
    <name type="scientific">Perkinsus marinus (strain ATCC 50983 / TXsc)</name>
    <dbReference type="NCBI Taxonomy" id="423536"/>
    <lineage>
        <taxon>Eukaryota</taxon>
        <taxon>Sar</taxon>
        <taxon>Alveolata</taxon>
        <taxon>Perkinsozoa</taxon>
        <taxon>Perkinsea</taxon>
        <taxon>Perkinsida</taxon>
        <taxon>Perkinsidae</taxon>
        <taxon>Perkinsus</taxon>
    </lineage>
</organism>
<proteinExistence type="predicted"/>
<protein>
    <submittedName>
        <fullName evidence="2">Uncharacterized protein</fullName>
    </submittedName>
</protein>
<evidence type="ECO:0000256" key="1">
    <source>
        <dbReference type="SAM" id="MobiDB-lite"/>
    </source>
</evidence>
<name>C5LWC2_PERM5</name>
<evidence type="ECO:0000313" key="2">
    <source>
        <dbReference type="EMBL" id="EEQ98964.1"/>
    </source>
</evidence>
<dbReference type="RefSeq" id="XP_002766247.1">
    <property type="nucleotide sequence ID" value="XM_002766201.1"/>
</dbReference>
<dbReference type="SUPFAM" id="SSF52047">
    <property type="entry name" value="RNI-like"/>
    <property type="match status" value="1"/>
</dbReference>
<feature type="compositionally biased region" description="Polar residues" evidence="1">
    <location>
        <begin position="369"/>
        <end position="379"/>
    </location>
</feature>